<dbReference type="HOGENOM" id="CLU_126055_0_1_6"/>
<dbReference type="KEGG" id="sfr:Sfri_2314"/>
<proteinExistence type="predicted"/>
<dbReference type="Pfam" id="PF11042">
    <property type="entry name" value="DUF2750"/>
    <property type="match status" value="1"/>
</dbReference>
<dbReference type="AlphaFoldDB" id="Q081A5"/>
<organism evidence="1 2">
    <name type="scientific">Shewanella frigidimarina (strain NCIMB 400)</name>
    <dbReference type="NCBI Taxonomy" id="318167"/>
    <lineage>
        <taxon>Bacteria</taxon>
        <taxon>Pseudomonadati</taxon>
        <taxon>Pseudomonadota</taxon>
        <taxon>Gammaproteobacteria</taxon>
        <taxon>Alteromonadales</taxon>
        <taxon>Shewanellaceae</taxon>
        <taxon>Shewanella</taxon>
    </lineage>
</organism>
<protein>
    <recommendedName>
        <fullName evidence="3">DUF2750 domain-containing protein</fullName>
    </recommendedName>
</protein>
<dbReference type="InterPro" id="IPR021284">
    <property type="entry name" value="DUF2750"/>
</dbReference>
<gene>
    <name evidence="1" type="ordered locus">Sfri_2314</name>
</gene>
<keyword evidence="2" id="KW-1185">Reference proteome</keyword>
<name>Q081A5_SHEFN</name>
<dbReference type="STRING" id="318167.Sfri_2314"/>
<evidence type="ECO:0000313" key="1">
    <source>
        <dbReference type="EMBL" id="ABI72160.1"/>
    </source>
</evidence>
<accession>Q081A5</accession>
<reference evidence="1 2" key="1">
    <citation type="submission" date="2006-08" db="EMBL/GenBank/DDBJ databases">
        <title>Complete sequence of Shewanella frigidimarina NCIMB 400.</title>
        <authorList>
            <consortium name="US DOE Joint Genome Institute"/>
            <person name="Copeland A."/>
            <person name="Lucas S."/>
            <person name="Lapidus A."/>
            <person name="Barry K."/>
            <person name="Detter J.C."/>
            <person name="Glavina del Rio T."/>
            <person name="Hammon N."/>
            <person name="Israni S."/>
            <person name="Dalin E."/>
            <person name="Tice H."/>
            <person name="Pitluck S."/>
            <person name="Fredrickson J.K."/>
            <person name="Kolker E."/>
            <person name="McCuel L.A."/>
            <person name="DiChristina T."/>
            <person name="Nealson K.H."/>
            <person name="Newman D."/>
            <person name="Tiedje J.M."/>
            <person name="Zhou J."/>
            <person name="Romine M.F."/>
            <person name="Culley D.E."/>
            <person name="Serres M."/>
            <person name="Chertkov O."/>
            <person name="Brettin T."/>
            <person name="Bruce D."/>
            <person name="Han C."/>
            <person name="Tapia R."/>
            <person name="Gilna P."/>
            <person name="Schmutz J."/>
            <person name="Larimer F."/>
            <person name="Land M."/>
            <person name="Hauser L."/>
            <person name="Kyrpides N."/>
            <person name="Mikhailova N."/>
            <person name="Richardson P."/>
        </authorList>
    </citation>
    <scope>NUCLEOTIDE SEQUENCE [LARGE SCALE GENOMIC DNA]</scope>
    <source>
        <strain evidence="1 2">NCIMB 400</strain>
    </source>
</reference>
<sequence length="135" mass="15415">MSPYNDVNSHSFKRFIMTEQTAALTGFIESVKQHQVLWGLQDETGEGWVVCDSSEFEETDVMPLWSSEAAAKSHCTDEWADYNPVTITLTEFLEYWVSDLNDDGVLIGVDWEAEQECLEIDPIVLAKELVDFEKE</sequence>
<dbReference type="eggNOG" id="ENOG50331NB">
    <property type="taxonomic scope" value="Bacteria"/>
</dbReference>
<dbReference type="Proteomes" id="UP000000684">
    <property type="component" value="Chromosome"/>
</dbReference>
<evidence type="ECO:0008006" key="3">
    <source>
        <dbReference type="Google" id="ProtNLM"/>
    </source>
</evidence>
<evidence type="ECO:0000313" key="2">
    <source>
        <dbReference type="Proteomes" id="UP000000684"/>
    </source>
</evidence>
<dbReference type="EMBL" id="CP000447">
    <property type="protein sequence ID" value="ABI72160.1"/>
    <property type="molecule type" value="Genomic_DNA"/>
</dbReference>